<dbReference type="AlphaFoldDB" id="A0AAT9GCR4"/>
<name>A0AAT9GCR4_9RICK</name>
<dbReference type="EMBL" id="AP029172">
    <property type="protein sequence ID" value="BFD47901.1"/>
    <property type="molecule type" value="Genomic_DNA"/>
</dbReference>
<evidence type="ECO:0000313" key="1">
    <source>
        <dbReference type="EMBL" id="BFD47496.1"/>
    </source>
</evidence>
<accession>A0AAT9GCR4</accession>
<reference evidence="1" key="1">
    <citation type="submission" date="2024-01" db="EMBL/GenBank/DDBJ databases">
        <title>Sequencing the genomes of a sandfly, Sergentomyia squamirostris, and its two endosymbionts.</title>
        <authorList>
            <person name="Itokawa K."/>
            <person name="Sanjoba C."/>
        </authorList>
    </citation>
    <scope>NUCLEOTIDE SEQUENCE</scope>
    <source>
        <strain evidence="1">WSSQ</strain>
    </source>
</reference>
<dbReference type="EMBL" id="AP029172">
    <property type="protein sequence ID" value="BFD47496.1"/>
    <property type="molecule type" value="Genomic_DNA"/>
</dbReference>
<evidence type="ECO:0000313" key="2">
    <source>
        <dbReference type="EMBL" id="BFD47901.1"/>
    </source>
</evidence>
<proteinExistence type="predicted"/>
<sequence>MQKGKNLILQIKNAIYSKTFQRIHCVGKNSFTRTRKLPFSTVFSMILKLVKKSLGIECELMEPLTCTLKASFF</sequence>
<evidence type="ECO:0008006" key="3">
    <source>
        <dbReference type="Google" id="ProtNLM"/>
    </source>
</evidence>
<organism evidence="1">
    <name type="scientific">Wolbachia endosymbiont of Sergentomyia squamirostris</name>
    <dbReference type="NCBI Taxonomy" id="3113640"/>
    <lineage>
        <taxon>Bacteria</taxon>
        <taxon>Pseudomonadati</taxon>
        <taxon>Pseudomonadota</taxon>
        <taxon>Alphaproteobacteria</taxon>
        <taxon>Rickettsiales</taxon>
        <taxon>Anaplasmataceae</taxon>
        <taxon>Wolbachieae</taxon>
        <taxon>Wolbachia</taxon>
    </lineage>
</organism>
<protein>
    <recommendedName>
        <fullName evidence="3">Transposase</fullName>
    </recommendedName>
</protein>
<gene>
    <name evidence="1" type="ORF">DMENIID0003_05700</name>
    <name evidence="2" type="ORF">DMENIID0003_09750</name>
</gene>